<sequence>MRLSAATNHHLSKLPCHQPEIWHQICALLPKYALFQLRLVSHVLSDIALPWVYRSIFLEGYGDSAERFINIAKTPELRDLVREVTIDTWIGPTFSYNSNRNYKIPGPFLDALPYLCCYDKITKLHIRFGEHCGDEDRNLRGTAMEETWPFRYRVLDSVFHCVAGMWTAERQTAIDRKAAVRRYTPGYPEHDLSIHLGQVLPIKELTISNLADYNDPNLLSSDAWKKVLSLPTLIDLKLLIATETDEAAPEHTVYFEEKYAMMGDLPYTWLSPVFSENLQVLSLYYADYWGWFPKMDFRLLGDSPFPRLKVLALGNYVFSHEWQVGWFASVGRKNGSGGLEELYLDNCPILFGARQRGPLDIEDPGYPLVSNVLDGSRNKETHNYHLRWHNVLSRWAQSMKALKGFQMGSGSRHVSVDTLNSIMQHEPYSEINDAKWSHRYGSAAHRNFAGPEPLRFNMESLEACKEIWATTKYLYGTGMSLSRRDRLQYIEYNIGMSSPYLKITPGHPRIDPEIGTFAPEKETLAKDDASYKALLTAVRARMKIE</sequence>
<evidence type="ECO:0000313" key="1">
    <source>
        <dbReference type="EMBL" id="KAJ3550321.1"/>
    </source>
</evidence>
<accession>A0ACC1T0Y7</accession>
<dbReference type="Proteomes" id="UP001148629">
    <property type="component" value="Unassembled WGS sequence"/>
</dbReference>
<evidence type="ECO:0000313" key="2">
    <source>
        <dbReference type="Proteomes" id="UP001148629"/>
    </source>
</evidence>
<proteinExistence type="predicted"/>
<reference evidence="1" key="1">
    <citation type="submission" date="2022-08" db="EMBL/GenBank/DDBJ databases">
        <title>Genome Sequence of Fusarium decemcellulare.</title>
        <authorList>
            <person name="Buettner E."/>
        </authorList>
    </citation>
    <scope>NUCLEOTIDE SEQUENCE</scope>
    <source>
        <strain evidence="1">Babe19</strain>
    </source>
</reference>
<organism evidence="1 2">
    <name type="scientific">Fusarium decemcellulare</name>
    <dbReference type="NCBI Taxonomy" id="57161"/>
    <lineage>
        <taxon>Eukaryota</taxon>
        <taxon>Fungi</taxon>
        <taxon>Dikarya</taxon>
        <taxon>Ascomycota</taxon>
        <taxon>Pezizomycotina</taxon>
        <taxon>Sordariomycetes</taxon>
        <taxon>Hypocreomycetidae</taxon>
        <taxon>Hypocreales</taxon>
        <taxon>Nectriaceae</taxon>
        <taxon>Fusarium</taxon>
        <taxon>Fusarium decemcellulare species complex</taxon>
    </lineage>
</organism>
<name>A0ACC1T0Y7_9HYPO</name>
<protein>
    <submittedName>
        <fullName evidence="1">Uncharacterized protein</fullName>
    </submittedName>
</protein>
<dbReference type="EMBL" id="JANRMS010000003">
    <property type="protein sequence ID" value="KAJ3550321.1"/>
    <property type="molecule type" value="Genomic_DNA"/>
</dbReference>
<gene>
    <name evidence="1" type="ORF">NM208_g44</name>
</gene>
<keyword evidence="2" id="KW-1185">Reference proteome</keyword>
<comment type="caution">
    <text evidence="1">The sequence shown here is derived from an EMBL/GenBank/DDBJ whole genome shotgun (WGS) entry which is preliminary data.</text>
</comment>